<organism evidence="10 11">
    <name type="scientific">Thalassiosira pseudonana</name>
    <name type="common">Marine diatom</name>
    <name type="synonym">Cyclotella nana</name>
    <dbReference type="NCBI Taxonomy" id="35128"/>
    <lineage>
        <taxon>Eukaryota</taxon>
        <taxon>Sar</taxon>
        <taxon>Stramenopiles</taxon>
        <taxon>Ochrophyta</taxon>
        <taxon>Bacillariophyta</taxon>
        <taxon>Coscinodiscophyceae</taxon>
        <taxon>Thalassiosirophycidae</taxon>
        <taxon>Thalassiosirales</taxon>
        <taxon>Thalassiosiraceae</taxon>
        <taxon>Thalassiosira</taxon>
    </lineage>
</organism>
<feature type="region of interest" description="Disordered" evidence="7">
    <location>
        <begin position="426"/>
        <end position="471"/>
    </location>
</feature>
<keyword evidence="4 5" id="KW-0694">RNA-binding</keyword>
<dbReference type="Gene3D" id="4.10.1000.10">
    <property type="entry name" value="Zinc finger, CCCH-type"/>
    <property type="match status" value="2"/>
</dbReference>
<dbReference type="InterPro" id="IPR000571">
    <property type="entry name" value="Znf_CCCH"/>
</dbReference>
<reference evidence="10 11" key="1">
    <citation type="journal article" date="2004" name="Science">
        <title>The genome of the diatom Thalassiosira pseudonana: ecology, evolution, and metabolism.</title>
        <authorList>
            <person name="Armbrust E.V."/>
            <person name="Berges J.A."/>
            <person name="Bowler C."/>
            <person name="Green B.R."/>
            <person name="Martinez D."/>
            <person name="Putnam N.H."/>
            <person name="Zhou S."/>
            <person name="Allen A.E."/>
            <person name="Apt K.E."/>
            <person name="Bechner M."/>
            <person name="Brzezinski M.A."/>
            <person name="Chaal B.K."/>
            <person name="Chiovitti A."/>
            <person name="Davis A.K."/>
            <person name="Demarest M.S."/>
            <person name="Detter J.C."/>
            <person name="Glavina T."/>
            <person name="Goodstein D."/>
            <person name="Hadi M.Z."/>
            <person name="Hellsten U."/>
            <person name="Hildebrand M."/>
            <person name="Jenkins B.D."/>
            <person name="Jurka J."/>
            <person name="Kapitonov V.V."/>
            <person name="Kroger N."/>
            <person name="Lau W.W."/>
            <person name="Lane T.W."/>
            <person name="Larimer F.W."/>
            <person name="Lippmeier J.C."/>
            <person name="Lucas S."/>
            <person name="Medina M."/>
            <person name="Montsant A."/>
            <person name="Obornik M."/>
            <person name="Parker M.S."/>
            <person name="Palenik B."/>
            <person name="Pazour G.J."/>
            <person name="Richardson P.M."/>
            <person name="Rynearson T.A."/>
            <person name="Saito M.A."/>
            <person name="Schwartz D.C."/>
            <person name="Thamatrakoln K."/>
            <person name="Valentin K."/>
            <person name="Vardi A."/>
            <person name="Wilkerson F.P."/>
            <person name="Rokhsar D.S."/>
        </authorList>
    </citation>
    <scope>NUCLEOTIDE SEQUENCE [LARGE SCALE GENOMIC DNA]</scope>
    <source>
        <strain evidence="10 11">CCMP1335</strain>
    </source>
</reference>
<dbReference type="HOGENOM" id="CLU_580758_0_0_1"/>
<dbReference type="eggNOG" id="ENOG502SEK4">
    <property type="taxonomic scope" value="Eukaryota"/>
</dbReference>
<dbReference type="CDD" id="cd00590">
    <property type="entry name" value="RRM_SF"/>
    <property type="match status" value="1"/>
</dbReference>
<proteinExistence type="predicted"/>
<dbReference type="SUPFAM" id="SSF54928">
    <property type="entry name" value="RNA-binding domain, RBD"/>
    <property type="match status" value="2"/>
</dbReference>
<dbReference type="STRING" id="35128.B8LC57"/>
<keyword evidence="11" id="KW-1185">Reference proteome</keyword>
<gene>
    <name evidence="10" type="ORF">THAPSDRAFT_24369</name>
</gene>
<dbReference type="Proteomes" id="UP000001449">
    <property type="component" value="Chromosome 11"/>
</dbReference>
<dbReference type="GeneID" id="7444478"/>
<dbReference type="SMART" id="SM00356">
    <property type="entry name" value="ZnF_C3H1"/>
    <property type="match status" value="3"/>
</dbReference>
<keyword evidence="1 6" id="KW-0479">Metal-binding</keyword>
<dbReference type="Pfam" id="PF00076">
    <property type="entry name" value="RRM_1"/>
    <property type="match status" value="1"/>
</dbReference>
<accession>B8LC57</accession>
<dbReference type="OMA" id="KDCINWK"/>
<evidence type="ECO:0000313" key="10">
    <source>
        <dbReference type="EMBL" id="EED87304.1"/>
    </source>
</evidence>
<dbReference type="PaxDb" id="35128-Thaps24369"/>
<dbReference type="GO" id="GO:0008270">
    <property type="term" value="F:zinc ion binding"/>
    <property type="evidence" value="ECO:0007669"/>
    <property type="project" value="UniProtKB-KW"/>
</dbReference>
<dbReference type="GO" id="GO:0001731">
    <property type="term" value="P:formation of translation preinitiation complex"/>
    <property type="evidence" value="ECO:0000318"/>
    <property type="project" value="GO_Central"/>
</dbReference>
<dbReference type="GO" id="GO:0033592">
    <property type="term" value="F:RNA strand annealing activity"/>
    <property type="evidence" value="ECO:0000318"/>
    <property type="project" value="GO_Central"/>
</dbReference>
<dbReference type="EMBL" id="DS999415">
    <property type="protein sequence ID" value="EED87304.1"/>
    <property type="molecule type" value="Genomic_DNA"/>
</dbReference>
<dbReference type="InterPro" id="IPR035979">
    <property type="entry name" value="RBD_domain_sf"/>
</dbReference>
<dbReference type="RefSeq" id="XP_002296608.1">
    <property type="nucleotide sequence ID" value="XM_002296572.1"/>
</dbReference>
<dbReference type="Gene3D" id="3.30.70.330">
    <property type="match status" value="2"/>
</dbReference>
<dbReference type="InParanoid" id="B8LC57"/>
<name>B8LC57_THAPS</name>
<dbReference type="InterPro" id="IPR012677">
    <property type="entry name" value="Nucleotide-bd_a/b_plait_sf"/>
</dbReference>
<dbReference type="GO" id="GO:0034057">
    <property type="term" value="F:RNA strand-exchange activity"/>
    <property type="evidence" value="ECO:0000318"/>
    <property type="project" value="GO_Central"/>
</dbReference>
<feature type="zinc finger region" description="C3H1-type" evidence="6">
    <location>
        <begin position="190"/>
        <end position="217"/>
    </location>
</feature>
<feature type="domain" description="C3H1-type" evidence="9">
    <location>
        <begin position="283"/>
        <end position="311"/>
    </location>
</feature>
<keyword evidence="3 6" id="KW-0862">Zinc</keyword>
<evidence type="ECO:0000313" key="11">
    <source>
        <dbReference type="Proteomes" id="UP000001449"/>
    </source>
</evidence>
<evidence type="ECO:0000256" key="4">
    <source>
        <dbReference type="ARBA" id="ARBA00022884"/>
    </source>
</evidence>
<dbReference type="SMART" id="SM00360">
    <property type="entry name" value="RRM"/>
    <property type="match status" value="2"/>
</dbReference>
<feature type="domain" description="C3H1-type" evidence="9">
    <location>
        <begin position="190"/>
        <end position="217"/>
    </location>
</feature>
<dbReference type="PROSITE" id="PS50103">
    <property type="entry name" value="ZF_C3H1"/>
    <property type="match status" value="3"/>
</dbReference>
<feature type="domain" description="RRM" evidence="8">
    <location>
        <begin position="62"/>
        <end position="180"/>
    </location>
</feature>
<evidence type="ECO:0000259" key="8">
    <source>
        <dbReference type="PROSITE" id="PS50102"/>
    </source>
</evidence>
<feature type="compositionally biased region" description="Basic and acidic residues" evidence="7">
    <location>
        <begin position="435"/>
        <end position="452"/>
    </location>
</feature>
<dbReference type="GO" id="GO:0097010">
    <property type="term" value="P:eukaryotic translation initiation factor 4F complex assembly"/>
    <property type="evidence" value="ECO:0000318"/>
    <property type="project" value="GO_Central"/>
</dbReference>
<evidence type="ECO:0000256" key="3">
    <source>
        <dbReference type="ARBA" id="ARBA00022833"/>
    </source>
</evidence>
<feature type="compositionally biased region" description="Basic and acidic residues" evidence="7">
    <location>
        <begin position="106"/>
        <end position="119"/>
    </location>
</feature>
<evidence type="ECO:0000256" key="1">
    <source>
        <dbReference type="ARBA" id="ARBA00022723"/>
    </source>
</evidence>
<dbReference type="InterPro" id="IPR000504">
    <property type="entry name" value="RRM_dom"/>
</dbReference>
<evidence type="ECO:0000256" key="7">
    <source>
        <dbReference type="SAM" id="MobiDB-lite"/>
    </source>
</evidence>
<evidence type="ECO:0000256" key="5">
    <source>
        <dbReference type="PROSITE-ProRule" id="PRU00176"/>
    </source>
</evidence>
<dbReference type="PANTHER" id="PTHR23236:SF11">
    <property type="entry name" value="EUKARYOTIC TRANSLATION INITIATION FACTOR 4H"/>
    <property type="match status" value="1"/>
</dbReference>
<feature type="region of interest" description="Disordered" evidence="7">
    <location>
        <begin position="1"/>
        <end position="70"/>
    </location>
</feature>
<dbReference type="SUPFAM" id="SSF90229">
    <property type="entry name" value="CCCH zinc finger"/>
    <property type="match status" value="2"/>
</dbReference>
<dbReference type="PROSITE" id="PS50102">
    <property type="entry name" value="RRM"/>
    <property type="match status" value="2"/>
</dbReference>
<feature type="domain" description="C3H1-type" evidence="9">
    <location>
        <begin position="234"/>
        <end position="262"/>
    </location>
</feature>
<feature type="zinc finger region" description="C3H1-type" evidence="6">
    <location>
        <begin position="234"/>
        <end position="262"/>
    </location>
</feature>
<dbReference type="Pfam" id="PF14608">
    <property type="entry name" value="zf-CCCH_2"/>
    <property type="match status" value="2"/>
</dbReference>
<dbReference type="KEGG" id="tps:THAPSDRAFT_24369"/>
<reference evidence="10 11" key="2">
    <citation type="journal article" date="2008" name="Nature">
        <title>The Phaeodactylum genome reveals the evolutionary history of diatom genomes.</title>
        <authorList>
            <person name="Bowler C."/>
            <person name="Allen A.E."/>
            <person name="Badger J.H."/>
            <person name="Grimwood J."/>
            <person name="Jabbari K."/>
            <person name="Kuo A."/>
            <person name="Maheswari U."/>
            <person name="Martens C."/>
            <person name="Maumus F."/>
            <person name="Otillar R.P."/>
            <person name="Rayko E."/>
            <person name="Salamov A."/>
            <person name="Vandepoele K."/>
            <person name="Beszteri B."/>
            <person name="Gruber A."/>
            <person name="Heijde M."/>
            <person name="Katinka M."/>
            <person name="Mock T."/>
            <person name="Valentin K."/>
            <person name="Verret F."/>
            <person name="Berges J.A."/>
            <person name="Brownlee C."/>
            <person name="Cadoret J.P."/>
            <person name="Chiovitti A."/>
            <person name="Choi C.J."/>
            <person name="Coesel S."/>
            <person name="De Martino A."/>
            <person name="Detter J.C."/>
            <person name="Durkin C."/>
            <person name="Falciatore A."/>
            <person name="Fournet J."/>
            <person name="Haruta M."/>
            <person name="Huysman M.J."/>
            <person name="Jenkins B.D."/>
            <person name="Jiroutova K."/>
            <person name="Jorgensen R.E."/>
            <person name="Joubert Y."/>
            <person name="Kaplan A."/>
            <person name="Kroger N."/>
            <person name="Kroth P.G."/>
            <person name="La Roche J."/>
            <person name="Lindquist E."/>
            <person name="Lommer M."/>
            <person name="Martin-Jezequel V."/>
            <person name="Lopez P.J."/>
            <person name="Lucas S."/>
            <person name="Mangogna M."/>
            <person name="McGinnis K."/>
            <person name="Medlin L.K."/>
            <person name="Montsant A."/>
            <person name="Oudot-Le Secq M.P."/>
            <person name="Napoli C."/>
            <person name="Obornik M."/>
            <person name="Parker M.S."/>
            <person name="Petit J.L."/>
            <person name="Porcel B.M."/>
            <person name="Poulsen N."/>
            <person name="Robison M."/>
            <person name="Rychlewski L."/>
            <person name="Rynearson T.A."/>
            <person name="Schmutz J."/>
            <person name="Shapiro H."/>
            <person name="Siaut M."/>
            <person name="Stanley M."/>
            <person name="Sussman M.R."/>
            <person name="Taylor A.R."/>
            <person name="Vardi A."/>
            <person name="von Dassow P."/>
            <person name="Vyverman W."/>
            <person name="Willis A."/>
            <person name="Wyrwicz L.S."/>
            <person name="Rokhsar D.S."/>
            <person name="Weissenbach J."/>
            <person name="Armbrust E.V."/>
            <person name="Green B.R."/>
            <person name="Van de Peer Y."/>
            <person name="Grigoriev I.V."/>
        </authorList>
    </citation>
    <scope>NUCLEOTIDE SEQUENCE [LARGE SCALE GENOMIC DNA]</scope>
    <source>
        <strain evidence="10 11">CCMP1335</strain>
    </source>
</reference>
<dbReference type="InterPro" id="IPR036855">
    <property type="entry name" value="Znf_CCCH_sf"/>
</dbReference>
<keyword evidence="2 6" id="KW-0863">Zinc-finger</keyword>
<evidence type="ECO:0000256" key="6">
    <source>
        <dbReference type="PROSITE-ProRule" id="PRU00723"/>
    </source>
</evidence>
<sequence length="471" mass="52576">MAAKVNSGPSSSSSSDDGSIKEEVDNQPIEDTADKHHGSDEEKGDGHHSTKEGTGTEGTDESKVFLSRIPQTFTNESIKRVLEESFGEDCVIDVSLVYEKSEDSDDWKNKGKDDHEKKQSAATTEPKSKEDTQQQHRGFAFVTFSSHATRQQAIDAGTVRGSAKPSSKRRHTLYIQPVVREEEGAGDDKDANKNICFLWKNFRCPYGDDCKFAHEGEGGCAANKVSDGKDGESKNAVQKCFSFKKKGKCKLGDKCPFSHDVIKKSDDAEKKEATDAKGNNKRDKAQKDCINWKNKGKCRKGDKCPFRHDELVKQKVLTKKGKNNNVSNNNKKGDKVKQSLSVRVFGLNYDTTKEDIETFFKDCGKIMEITFPTFDDSDRSKGYCGVLFTSPKAVAKAVEMNGSELHGRWLSIQEGKMFLRKWEEVEKKRRGGKGGADKRSFGEDGGREKEELMVGEFGQKVKKRKKHGYAE</sequence>
<feature type="compositionally biased region" description="Basic residues" evidence="7">
    <location>
        <begin position="460"/>
        <end position="471"/>
    </location>
</feature>
<feature type="domain" description="RRM" evidence="8">
    <location>
        <begin position="340"/>
        <end position="417"/>
    </location>
</feature>
<feature type="region of interest" description="Disordered" evidence="7">
    <location>
        <begin position="100"/>
        <end position="137"/>
    </location>
</feature>
<evidence type="ECO:0000259" key="9">
    <source>
        <dbReference type="PROSITE" id="PS50103"/>
    </source>
</evidence>
<feature type="compositionally biased region" description="Low complexity" evidence="7">
    <location>
        <begin position="7"/>
        <end position="17"/>
    </location>
</feature>
<dbReference type="GO" id="GO:0043024">
    <property type="term" value="F:ribosomal small subunit binding"/>
    <property type="evidence" value="ECO:0000318"/>
    <property type="project" value="GO_Central"/>
</dbReference>
<dbReference type="AlphaFoldDB" id="B8LC57"/>
<feature type="zinc finger region" description="C3H1-type" evidence="6">
    <location>
        <begin position="283"/>
        <end position="311"/>
    </location>
</feature>
<feature type="compositionally biased region" description="Basic and acidic residues" evidence="7">
    <location>
        <begin position="32"/>
        <end position="51"/>
    </location>
</feature>
<dbReference type="Pfam" id="PF00642">
    <property type="entry name" value="zf-CCCH"/>
    <property type="match status" value="1"/>
</dbReference>
<protein>
    <submittedName>
        <fullName evidence="10">Uncharacterized protein</fullName>
    </submittedName>
</protein>
<dbReference type="PANTHER" id="PTHR23236">
    <property type="entry name" value="EUKARYOTIC TRANSLATION INITIATION FACTOR 4B/4H"/>
    <property type="match status" value="1"/>
</dbReference>
<evidence type="ECO:0000256" key="2">
    <source>
        <dbReference type="ARBA" id="ARBA00022771"/>
    </source>
</evidence>